<dbReference type="GO" id="GO:0003723">
    <property type="term" value="F:RNA binding"/>
    <property type="evidence" value="ECO:0007669"/>
    <property type="project" value="TreeGrafter"/>
</dbReference>
<evidence type="ECO:0000256" key="2">
    <source>
        <dbReference type="ARBA" id="ARBA00022737"/>
    </source>
</evidence>
<evidence type="ECO:0000256" key="3">
    <source>
        <dbReference type="ARBA" id="ARBA00022771"/>
    </source>
</evidence>
<dbReference type="SUPFAM" id="SSF90229">
    <property type="entry name" value="CCCH zinc finger"/>
    <property type="match status" value="1"/>
</dbReference>
<feature type="region of interest" description="Disordered" evidence="6">
    <location>
        <begin position="532"/>
        <end position="565"/>
    </location>
</feature>
<evidence type="ECO:0000313" key="9">
    <source>
        <dbReference type="Proteomes" id="UP000232323"/>
    </source>
</evidence>
<dbReference type="EMBL" id="BEGY01000029">
    <property type="protein sequence ID" value="GAX78063.1"/>
    <property type="molecule type" value="Genomic_DNA"/>
</dbReference>
<feature type="domain" description="C3H1-type" evidence="7">
    <location>
        <begin position="114"/>
        <end position="141"/>
    </location>
</feature>
<feature type="zinc finger region" description="C3H1-type" evidence="5">
    <location>
        <begin position="197"/>
        <end position="224"/>
    </location>
</feature>
<evidence type="ECO:0000256" key="4">
    <source>
        <dbReference type="ARBA" id="ARBA00022833"/>
    </source>
</evidence>
<evidence type="ECO:0000256" key="1">
    <source>
        <dbReference type="ARBA" id="ARBA00022723"/>
    </source>
</evidence>
<keyword evidence="3 5" id="KW-0863">Zinc-finger</keyword>
<feature type="domain" description="C3H1-type" evidence="7">
    <location>
        <begin position="157"/>
        <end position="184"/>
    </location>
</feature>
<dbReference type="PANTHER" id="PTHR12675:SF12">
    <property type="entry name" value="PROTEIN MUSCLEBLIND"/>
    <property type="match status" value="1"/>
</dbReference>
<dbReference type="OrthoDB" id="411372at2759"/>
<evidence type="ECO:0000313" key="8">
    <source>
        <dbReference type="EMBL" id="GAX78063.1"/>
    </source>
</evidence>
<dbReference type="PROSITE" id="PS50103">
    <property type="entry name" value="ZF_C3H1"/>
    <property type="match status" value="4"/>
</dbReference>
<dbReference type="Gene3D" id="3.30.1370.210">
    <property type="match status" value="2"/>
</dbReference>
<keyword evidence="4 5" id="KW-0862">Zinc</keyword>
<reference evidence="8 9" key="1">
    <citation type="submission" date="2017-08" db="EMBL/GenBank/DDBJ databases">
        <title>Acidophilic green algal genome provides insights into adaptation to an acidic environment.</title>
        <authorList>
            <person name="Hirooka S."/>
            <person name="Hirose Y."/>
            <person name="Kanesaki Y."/>
            <person name="Higuchi S."/>
            <person name="Fujiwara T."/>
            <person name="Onuma R."/>
            <person name="Era A."/>
            <person name="Ohbayashi R."/>
            <person name="Uzuka A."/>
            <person name="Nozaki H."/>
            <person name="Yoshikawa H."/>
            <person name="Miyagishima S.Y."/>
        </authorList>
    </citation>
    <scope>NUCLEOTIDE SEQUENCE [LARGE SCALE GENOMIC DNA]</scope>
    <source>
        <strain evidence="8 9">NIES-2499</strain>
    </source>
</reference>
<evidence type="ECO:0000259" key="7">
    <source>
        <dbReference type="PROSITE" id="PS50103"/>
    </source>
</evidence>
<accession>A0A250X4Q9</accession>
<protein>
    <recommendedName>
        <fullName evidence="7">C3H1-type domain-containing protein</fullName>
    </recommendedName>
</protein>
<feature type="compositionally biased region" description="Polar residues" evidence="6">
    <location>
        <begin position="552"/>
        <end position="561"/>
    </location>
</feature>
<feature type="domain" description="C3H1-type" evidence="7">
    <location>
        <begin position="197"/>
        <end position="224"/>
    </location>
</feature>
<keyword evidence="9" id="KW-1185">Reference proteome</keyword>
<dbReference type="Pfam" id="PF14608">
    <property type="entry name" value="zf-CCCH_2"/>
    <property type="match status" value="3"/>
</dbReference>
<gene>
    <name evidence="8" type="ORF">CEUSTIGMA_g5505.t1</name>
</gene>
<feature type="zinc finger region" description="C3H1-type" evidence="5">
    <location>
        <begin position="114"/>
        <end position="141"/>
    </location>
</feature>
<dbReference type="InterPro" id="IPR000571">
    <property type="entry name" value="Znf_CCCH"/>
</dbReference>
<dbReference type="PANTHER" id="PTHR12675">
    <property type="entry name" value="MUSCLEBLIND-LIKE PROTEIN"/>
    <property type="match status" value="1"/>
</dbReference>
<dbReference type="AlphaFoldDB" id="A0A250X4Q9"/>
<evidence type="ECO:0000256" key="6">
    <source>
        <dbReference type="SAM" id="MobiDB-lite"/>
    </source>
</evidence>
<feature type="region of interest" description="Disordered" evidence="6">
    <location>
        <begin position="494"/>
        <end position="516"/>
    </location>
</feature>
<dbReference type="GO" id="GO:0043484">
    <property type="term" value="P:regulation of RNA splicing"/>
    <property type="evidence" value="ECO:0007669"/>
    <property type="project" value="TreeGrafter"/>
</dbReference>
<feature type="zinc finger region" description="C3H1-type" evidence="5">
    <location>
        <begin position="157"/>
        <end position="184"/>
    </location>
</feature>
<dbReference type="InterPro" id="IPR036855">
    <property type="entry name" value="Znf_CCCH_sf"/>
</dbReference>
<keyword evidence="1 5" id="KW-0479">Metal-binding</keyword>
<feature type="zinc finger region" description="C3H1-type" evidence="5">
    <location>
        <begin position="80"/>
        <end position="107"/>
    </location>
</feature>
<keyword evidence="2" id="KW-0677">Repeat</keyword>
<dbReference type="SMART" id="SM00356">
    <property type="entry name" value="ZnF_C3H1"/>
    <property type="match status" value="4"/>
</dbReference>
<comment type="caution">
    <text evidence="8">The sequence shown here is derived from an EMBL/GenBank/DDBJ whole genome shotgun (WGS) entry which is preliminary data.</text>
</comment>
<dbReference type="GO" id="GO:0008270">
    <property type="term" value="F:zinc ion binding"/>
    <property type="evidence" value="ECO:0007669"/>
    <property type="project" value="UniProtKB-KW"/>
</dbReference>
<sequence>MADWHTDLAQSLVSLSVSDTPISADASTVLKELSCKSDDSQEAKGDVQGSRDQLCDKESVLAMDINHKQEAAQPSTEAQRAKLQICFDFTKGMCSRGDRCKYSHDVATIVNFNSKEKGICFDYLRNQCQRGLLCRFSHDLSTITQQCQNFSGSETRGRTNAICYDFVKGVCQRGVDCRYSHDLSLIASSARGCDNMTRSGEICYDFIRGRCTRSAQCRFSHNLSLLSDGMLPPNSHNPAAAAAGRFSEPSGISAGHFPPLHSVPGNNLHPQHSNMMGAAFPPMFPGPSPAVPIRHKPQPEHSILPSDLIVESRRSMGGCGLSRSFTASSMCSNPPGVISHDIWSQHMRGDPNSSAMHSDAMQRQCNLALASLNLSQFTHQHQQLQHMHAGAGHTFSQTHDAANLSYMPPLPHPPNRQQQQQYAMMHNTQPDMHQSAAFEAAMQAAVMCQTQANFQQQHALIQQQRIAMMQQHCLAAAAASQQYNTGAFNLPTTQQMQAGAPPPLSSSSIPLKPQGGCNQGLIVPSDSLSFMLDDLNSGNKPRGSHGAPLPSRPQSHLQGFSSGPLLQDQAPKLQRLHSLPGSTPAESSPALTAICNTNSSVLSDGGAPSAAAAAFKTLTVSAAQQQCHPGVPQPSTLSSDLSAIKHAGLMPLLKEIWRKKLS</sequence>
<dbReference type="STRING" id="1157962.A0A250X4Q9"/>
<feature type="domain" description="C3H1-type" evidence="7">
    <location>
        <begin position="80"/>
        <end position="107"/>
    </location>
</feature>
<proteinExistence type="predicted"/>
<name>A0A250X4Q9_9CHLO</name>
<evidence type="ECO:0000256" key="5">
    <source>
        <dbReference type="PROSITE-ProRule" id="PRU00723"/>
    </source>
</evidence>
<dbReference type="Proteomes" id="UP000232323">
    <property type="component" value="Unassembled WGS sequence"/>
</dbReference>
<organism evidence="8 9">
    <name type="scientific">Chlamydomonas eustigma</name>
    <dbReference type="NCBI Taxonomy" id="1157962"/>
    <lineage>
        <taxon>Eukaryota</taxon>
        <taxon>Viridiplantae</taxon>
        <taxon>Chlorophyta</taxon>
        <taxon>core chlorophytes</taxon>
        <taxon>Chlorophyceae</taxon>
        <taxon>CS clade</taxon>
        <taxon>Chlamydomonadales</taxon>
        <taxon>Chlamydomonadaceae</taxon>
        <taxon>Chlamydomonas</taxon>
    </lineage>
</organism>